<feature type="compositionally biased region" description="Basic residues" evidence="1">
    <location>
        <begin position="400"/>
        <end position="410"/>
    </location>
</feature>
<protein>
    <recommendedName>
        <fullName evidence="2">PSP1 C-terminal domain-containing protein</fullName>
    </recommendedName>
</protein>
<comment type="caution">
    <text evidence="3">The sequence shown here is derived from an EMBL/GenBank/DDBJ whole genome shotgun (WGS) entry which is preliminary data.</text>
</comment>
<evidence type="ECO:0000313" key="3">
    <source>
        <dbReference type="EMBL" id="GGE34724.1"/>
    </source>
</evidence>
<sequence length="427" mass="48739">MGCASCSSGKDGSPKGCKNNGTCGTDSCNKLTVFDWLSNMELPNGEKPFDVVEVRFKNSRKEFYKNTESLTLQMGDVVATEASPGHDIGIVTLTGELVKVQMKKKKEDPYADDLPKIYRKATQRDIDVWQEAKDREEAVKKRSREIAIRLKLKMKISDIEFQGDASKAIFYYTAESRVDFRQLIKEFAYEFKTRIEMKQIGFRQEAARLGGIGSCGRELCCSTWLTDFRTVKTSAARYQQLSLNPLKLAGQCGKLKCCLNYELDTYLDAIKDFPKFEDKLITKKGKAVCQKIDIFQKKFWYAYEGDYGNWIEIELEQVLEIIEAQKNNDPVESLEDFKAEEPEVKIEANYENVVGQDSLTRFDRPKTKKRKKRRKPNTNPNQKQASKSGQKPTSNQPASKGKKRPPRNKGNKNNNKNTNKNNTNNAN</sequence>
<dbReference type="PANTHER" id="PTHR43830">
    <property type="entry name" value="PROTEIN PSP1"/>
    <property type="match status" value="1"/>
</dbReference>
<keyword evidence="4" id="KW-1185">Reference proteome</keyword>
<dbReference type="PANTHER" id="PTHR43830:SF3">
    <property type="entry name" value="PROTEIN PSP1"/>
    <property type="match status" value="1"/>
</dbReference>
<feature type="compositionally biased region" description="Basic residues" evidence="1">
    <location>
        <begin position="366"/>
        <end position="376"/>
    </location>
</feature>
<dbReference type="Proteomes" id="UP000599179">
    <property type="component" value="Unassembled WGS sequence"/>
</dbReference>
<feature type="domain" description="PSP1 C-terminal" evidence="2">
    <location>
        <begin position="115"/>
        <end position="200"/>
    </location>
</feature>
<name>A0ABQ1SES1_9FLAO</name>
<gene>
    <name evidence="3" type="primary">fjo17</name>
    <name evidence="3" type="ORF">GCM10010832_13650</name>
</gene>
<dbReference type="EMBL" id="BMGM01000005">
    <property type="protein sequence ID" value="GGE34724.1"/>
    <property type="molecule type" value="Genomic_DNA"/>
</dbReference>
<dbReference type="InterPro" id="IPR007557">
    <property type="entry name" value="PSP1_C"/>
</dbReference>
<dbReference type="NCBIfam" id="NF041131">
    <property type="entry name" value="RicT_YaaT_fam"/>
    <property type="match status" value="1"/>
</dbReference>
<dbReference type="RefSeq" id="WP_188458359.1">
    <property type="nucleotide sequence ID" value="NZ_BMGM01000005.1"/>
</dbReference>
<evidence type="ECO:0000259" key="2">
    <source>
        <dbReference type="PROSITE" id="PS51411"/>
    </source>
</evidence>
<dbReference type="PROSITE" id="PS51411">
    <property type="entry name" value="PSP1_C"/>
    <property type="match status" value="1"/>
</dbReference>
<reference evidence="4" key="1">
    <citation type="journal article" date="2019" name="Int. J. Syst. Evol. Microbiol.">
        <title>The Global Catalogue of Microorganisms (GCM) 10K type strain sequencing project: providing services to taxonomists for standard genome sequencing and annotation.</title>
        <authorList>
            <consortium name="The Broad Institute Genomics Platform"/>
            <consortium name="The Broad Institute Genome Sequencing Center for Infectious Disease"/>
            <person name="Wu L."/>
            <person name="Ma J."/>
        </authorList>
    </citation>
    <scope>NUCLEOTIDE SEQUENCE [LARGE SCALE GENOMIC DNA]</scope>
    <source>
        <strain evidence="4">CGMCC 1.12931</strain>
    </source>
</reference>
<dbReference type="Pfam" id="PF04468">
    <property type="entry name" value="PSP1"/>
    <property type="match status" value="1"/>
</dbReference>
<evidence type="ECO:0000256" key="1">
    <source>
        <dbReference type="SAM" id="MobiDB-lite"/>
    </source>
</evidence>
<proteinExistence type="predicted"/>
<evidence type="ECO:0000313" key="4">
    <source>
        <dbReference type="Proteomes" id="UP000599179"/>
    </source>
</evidence>
<organism evidence="3 4">
    <name type="scientific">Psychroflexus planctonicus</name>
    <dbReference type="NCBI Taxonomy" id="1526575"/>
    <lineage>
        <taxon>Bacteria</taxon>
        <taxon>Pseudomonadati</taxon>
        <taxon>Bacteroidota</taxon>
        <taxon>Flavobacteriia</taxon>
        <taxon>Flavobacteriales</taxon>
        <taxon>Flavobacteriaceae</taxon>
        <taxon>Psychroflexus</taxon>
    </lineage>
</organism>
<dbReference type="InterPro" id="IPR047767">
    <property type="entry name" value="PSP1-like"/>
</dbReference>
<feature type="compositionally biased region" description="Polar residues" evidence="1">
    <location>
        <begin position="382"/>
        <end position="398"/>
    </location>
</feature>
<accession>A0ABQ1SES1</accession>
<feature type="compositionally biased region" description="Low complexity" evidence="1">
    <location>
        <begin position="411"/>
        <end position="427"/>
    </location>
</feature>
<feature type="region of interest" description="Disordered" evidence="1">
    <location>
        <begin position="356"/>
        <end position="427"/>
    </location>
</feature>